<dbReference type="Gene3D" id="3.40.630.30">
    <property type="match status" value="1"/>
</dbReference>
<name>A0A2S6GBK4_9PSEU</name>
<dbReference type="RefSeq" id="WP_104483548.1">
    <property type="nucleotide sequence ID" value="NZ_CP154825.1"/>
</dbReference>
<feature type="domain" description="N-acetyltransferase" evidence="1">
    <location>
        <begin position="121"/>
        <end position="255"/>
    </location>
</feature>
<reference evidence="2 3" key="1">
    <citation type="submission" date="2018-02" db="EMBL/GenBank/DDBJ databases">
        <title>Genomic Encyclopedia of Archaeal and Bacterial Type Strains, Phase II (KMG-II): from individual species to whole genera.</title>
        <authorList>
            <person name="Goeker M."/>
        </authorList>
    </citation>
    <scope>NUCLEOTIDE SEQUENCE [LARGE SCALE GENOMIC DNA]</scope>
    <source>
        <strain evidence="2 3">YU 961-1</strain>
    </source>
</reference>
<keyword evidence="3" id="KW-1185">Reference proteome</keyword>
<dbReference type="EMBL" id="PTIX01000043">
    <property type="protein sequence ID" value="PPK61233.1"/>
    <property type="molecule type" value="Genomic_DNA"/>
</dbReference>
<dbReference type="SUPFAM" id="SSF55729">
    <property type="entry name" value="Acyl-CoA N-acyltransferases (Nat)"/>
    <property type="match status" value="1"/>
</dbReference>
<evidence type="ECO:0000313" key="2">
    <source>
        <dbReference type="EMBL" id="PPK61233.1"/>
    </source>
</evidence>
<dbReference type="CDD" id="cd04301">
    <property type="entry name" value="NAT_SF"/>
    <property type="match status" value="1"/>
</dbReference>
<gene>
    <name evidence="2" type="ORF">CLV40_14329</name>
</gene>
<dbReference type="InterPro" id="IPR038740">
    <property type="entry name" value="BioF2-like_GNAT_dom"/>
</dbReference>
<dbReference type="GO" id="GO:0016747">
    <property type="term" value="F:acyltransferase activity, transferring groups other than amino-acyl groups"/>
    <property type="evidence" value="ECO:0007669"/>
    <property type="project" value="InterPro"/>
</dbReference>
<dbReference type="Proteomes" id="UP000239203">
    <property type="component" value="Unassembled WGS sequence"/>
</dbReference>
<dbReference type="Pfam" id="PF13480">
    <property type="entry name" value="Acetyltransf_6"/>
    <property type="match status" value="1"/>
</dbReference>
<proteinExistence type="predicted"/>
<dbReference type="PROSITE" id="PS51186">
    <property type="entry name" value="GNAT"/>
    <property type="match status" value="1"/>
</dbReference>
<organism evidence="2 3">
    <name type="scientific">Actinokineospora auranticolor</name>
    <dbReference type="NCBI Taxonomy" id="155976"/>
    <lineage>
        <taxon>Bacteria</taxon>
        <taxon>Bacillati</taxon>
        <taxon>Actinomycetota</taxon>
        <taxon>Actinomycetes</taxon>
        <taxon>Pseudonocardiales</taxon>
        <taxon>Pseudonocardiaceae</taxon>
        <taxon>Actinokineospora</taxon>
    </lineage>
</organism>
<keyword evidence="2" id="KW-0808">Transferase</keyword>
<protein>
    <submittedName>
        <fullName evidence="2">Acetyltransferase (GNAT) family protein</fullName>
    </submittedName>
</protein>
<comment type="caution">
    <text evidence="2">The sequence shown here is derived from an EMBL/GenBank/DDBJ whole genome shotgun (WGS) entry which is preliminary data.</text>
</comment>
<dbReference type="InterPro" id="IPR000182">
    <property type="entry name" value="GNAT_dom"/>
</dbReference>
<evidence type="ECO:0000259" key="1">
    <source>
        <dbReference type="PROSITE" id="PS51186"/>
    </source>
</evidence>
<evidence type="ECO:0000313" key="3">
    <source>
        <dbReference type="Proteomes" id="UP000239203"/>
    </source>
</evidence>
<sequence>MDTTAVRAAFDDQLRRHLPASDAGTVVQLTAALTRHLGSTPDYFSGVVWSDLDERTADAAIADAVAWFRSLDDGEWKYYGHDTPVDLPARLVAAGLRAGPAEAVMVAEAAEVPVFEPPAGVRLVDVRDPDDVDRVVVAHNRAFGAEFPRLGRRLREVLAQTPELLDLVVAVADGEPVCGARTEYVPGTDFATLWGGGTVPEWRGRGIYRALVSHRARLAEARGARYLQVDALPTSEPILRRVGFTRITTTTPYTL</sequence>
<accession>A0A2S6GBK4</accession>
<dbReference type="OrthoDB" id="164800at2"/>
<dbReference type="InterPro" id="IPR016181">
    <property type="entry name" value="Acyl_CoA_acyltransferase"/>
</dbReference>
<dbReference type="AlphaFoldDB" id="A0A2S6GBK4"/>